<feature type="transmembrane region" description="Helical" evidence="1">
    <location>
        <begin position="167"/>
        <end position="188"/>
    </location>
</feature>
<dbReference type="AlphaFoldDB" id="Q0UJK2"/>
<dbReference type="GeneID" id="5975287"/>
<name>Q0UJK2_PHANO</name>
<evidence type="ECO:0000256" key="1">
    <source>
        <dbReference type="SAM" id="Phobius"/>
    </source>
</evidence>
<dbReference type="VEuPathDB" id="FungiDB:JI435_080620"/>
<organism evidence="2 3">
    <name type="scientific">Phaeosphaeria nodorum (strain SN15 / ATCC MYA-4574 / FGSC 10173)</name>
    <name type="common">Glume blotch fungus</name>
    <name type="synonym">Parastagonospora nodorum</name>
    <dbReference type="NCBI Taxonomy" id="321614"/>
    <lineage>
        <taxon>Eukaryota</taxon>
        <taxon>Fungi</taxon>
        <taxon>Dikarya</taxon>
        <taxon>Ascomycota</taxon>
        <taxon>Pezizomycotina</taxon>
        <taxon>Dothideomycetes</taxon>
        <taxon>Pleosporomycetidae</taxon>
        <taxon>Pleosporales</taxon>
        <taxon>Pleosporineae</taxon>
        <taxon>Phaeosphaeriaceae</taxon>
        <taxon>Parastagonospora</taxon>
    </lineage>
</organism>
<dbReference type="InParanoid" id="Q0UJK2"/>
<feature type="transmembrane region" description="Helical" evidence="1">
    <location>
        <begin position="51"/>
        <end position="74"/>
    </location>
</feature>
<accession>Q0UJK2</accession>
<gene>
    <name evidence="2" type="ORF">SNOG_08062</name>
</gene>
<sequence>MLNRLYSTAGPKALTLSSTSMTVRNANSTFSPSCSVGLAVRSRGKRSGFRLLMRSMSGVLSLSTWMFPVLALHWPLAMMVHLSGINSTVSCPTQARPSAMSSGVSLGTWAGTKLNVVFTALKSSMMTSKIIMAVIPATWTLGRSCAVSVTSIRSRTLFLVVWRYSRTFWLISLTFSITSGLVFLCHCLRISWYSPKTPSSRVAPIRLTWQREILSFRSS</sequence>
<keyword evidence="1" id="KW-0812">Transmembrane</keyword>
<reference evidence="3" key="1">
    <citation type="journal article" date="2007" name="Plant Cell">
        <title>Dothideomycete-plant interactions illuminated by genome sequencing and EST analysis of the wheat pathogen Stagonospora nodorum.</title>
        <authorList>
            <person name="Hane J.K."/>
            <person name="Lowe R.G."/>
            <person name="Solomon P.S."/>
            <person name="Tan K.C."/>
            <person name="Schoch C.L."/>
            <person name="Spatafora J.W."/>
            <person name="Crous P.W."/>
            <person name="Kodira C."/>
            <person name="Birren B.W."/>
            <person name="Galagan J.E."/>
            <person name="Torriani S.F."/>
            <person name="McDonald B.A."/>
            <person name="Oliver R.P."/>
        </authorList>
    </citation>
    <scope>NUCLEOTIDE SEQUENCE [LARGE SCALE GENOMIC DNA]</scope>
    <source>
        <strain evidence="3">SN15 / ATCC MYA-4574 / FGSC 10173</strain>
    </source>
</reference>
<keyword evidence="1" id="KW-0472">Membrane</keyword>
<protein>
    <submittedName>
        <fullName evidence="2">Uncharacterized protein</fullName>
    </submittedName>
</protein>
<proteinExistence type="predicted"/>
<evidence type="ECO:0000313" key="3">
    <source>
        <dbReference type="Proteomes" id="UP000001055"/>
    </source>
</evidence>
<dbReference type="EMBL" id="CH445336">
    <property type="protein sequence ID" value="EAT84338.2"/>
    <property type="molecule type" value="Genomic_DNA"/>
</dbReference>
<dbReference type="Proteomes" id="UP000001055">
    <property type="component" value="Unassembled WGS sequence"/>
</dbReference>
<dbReference type="KEGG" id="pno:SNOG_08062"/>
<dbReference type="HOGENOM" id="CLU_1261932_0_0_1"/>
<keyword evidence="1" id="KW-1133">Transmembrane helix</keyword>
<dbReference type="RefSeq" id="XP_001798389.1">
    <property type="nucleotide sequence ID" value="XM_001798337.1"/>
</dbReference>
<evidence type="ECO:0000313" key="2">
    <source>
        <dbReference type="EMBL" id="EAT84338.2"/>
    </source>
</evidence>